<keyword evidence="5" id="KW-0862">Zinc</keyword>
<protein>
    <recommendedName>
        <fullName evidence="10">Transcription factor TFIIB cyclin-like domain-containing protein</fullName>
    </recommendedName>
</protein>
<dbReference type="EMBL" id="VBQZ03000038">
    <property type="protein sequence ID" value="MXQ87419.1"/>
    <property type="molecule type" value="Genomic_DNA"/>
</dbReference>
<evidence type="ECO:0000256" key="3">
    <source>
        <dbReference type="ARBA" id="ARBA00022723"/>
    </source>
</evidence>
<dbReference type="InterPro" id="IPR013150">
    <property type="entry name" value="TFIIB_cyclin"/>
</dbReference>
<dbReference type="GO" id="GO:0008270">
    <property type="term" value="F:zinc ion binding"/>
    <property type="evidence" value="ECO:0007669"/>
    <property type="project" value="UniProtKB-KW"/>
</dbReference>
<keyword evidence="9" id="KW-0732">Signal</keyword>
<accession>A0A6B0RB07</accession>
<dbReference type="CDD" id="cd20553">
    <property type="entry name" value="CYCLIN_TFIIIB90_rpt1"/>
    <property type="match status" value="1"/>
</dbReference>
<keyword evidence="7" id="KW-0804">Transcription</keyword>
<dbReference type="SUPFAM" id="SSF47954">
    <property type="entry name" value="Cyclin-like"/>
    <property type="match status" value="1"/>
</dbReference>
<keyword evidence="3" id="KW-0479">Metal-binding</keyword>
<evidence type="ECO:0000259" key="10">
    <source>
        <dbReference type="Pfam" id="PF00382"/>
    </source>
</evidence>
<keyword evidence="6" id="KW-0805">Transcription regulation</keyword>
<evidence type="ECO:0000256" key="7">
    <source>
        <dbReference type="ARBA" id="ARBA00023163"/>
    </source>
</evidence>
<feature type="domain" description="Transcription factor TFIIB cyclin-like" evidence="10">
    <location>
        <begin position="140"/>
        <end position="200"/>
    </location>
</feature>
<dbReference type="Proteomes" id="UP000322234">
    <property type="component" value="Unassembled WGS sequence"/>
</dbReference>
<dbReference type="AlphaFoldDB" id="A0A6B0RB07"/>
<feature type="chain" id="PRO_5025348224" description="Transcription factor TFIIB cyclin-like domain-containing protein" evidence="9">
    <location>
        <begin position="39"/>
        <end position="251"/>
    </location>
</feature>
<evidence type="ECO:0000256" key="9">
    <source>
        <dbReference type="SAM" id="SignalP"/>
    </source>
</evidence>
<name>A0A6B0RB07_9CETA</name>
<evidence type="ECO:0000256" key="4">
    <source>
        <dbReference type="ARBA" id="ARBA00022771"/>
    </source>
</evidence>
<keyword evidence="8" id="KW-0539">Nucleus</keyword>
<dbReference type="GO" id="GO:0000126">
    <property type="term" value="C:transcription factor TFIIIB complex"/>
    <property type="evidence" value="ECO:0007669"/>
    <property type="project" value="TreeGrafter"/>
</dbReference>
<comment type="caution">
    <text evidence="11">The sequence shown here is derived from an EMBL/GenBank/DDBJ whole genome shotgun (WGS) entry which is preliminary data.</text>
</comment>
<evidence type="ECO:0000256" key="2">
    <source>
        <dbReference type="ARBA" id="ARBA00010857"/>
    </source>
</evidence>
<comment type="subcellular location">
    <subcellularLocation>
        <location evidence="1">Nucleus</location>
    </subcellularLocation>
</comment>
<evidence type="ECO:0000313" key="11">
    <source>
        <dbReference type="EMBL" id="MXQ87419.1"/>
    </source>
</evidence>
<sequence length="251" mass="27338">MPDVREPVEQTVPGKILSPKTAATASFLLLLMLAISEAIPGACGSGADWHAAELRPGRSCRKRPISGDPTASGDDVTTETCLPWVNKGGTSDCYGTGFSPAAPQRARRVLALPDPRDLLCFSFVLRLRLFADFIVRLFLGRRQIHHLGNQLQLNQHCLDTAFNFFKMAVSKHLTRGRRTAHVVAACLYLVCRTEGTPRILRCPASRRLLGLPLLVGSPVLSACVCWDASGGTGWRVSLTLMYLDVVSLVLD</sequence>
<comment type="similarity">
    <text evidence="2">Belongs to the TFIIB family.</text>
</comment>
<dbReference type="GO" id="GO:0097550">
    <property type="term" value="C:transcription preinitiation complex"/>
    <property type="evidence" value="ECO:0007669"/>
    <property type="project" value="TreeGrafter"/>
</dbReference>
<dbReference type="GO" id="GO:0001006">
    <property type="term" value="F:RNA polymerase III type 3 promoter sequence-specific DNA binding"/>
    <property type="evidence" value="ECO:0007669"/>
    <property type="project" value="TreeGrafter"/>
</dbReference>
<reference evidence="11" key="1">
    <citation type="submission" date="2019-10" db="EMBL/GenBank/DDBJ databases">
        <title>The sequence and de novo assembly of the wild yak genome.</title>
        <authorList>
            <person name="Liu Y."/>
        </authorList>
    </citation>
    <scope>NUCLEOTIDE SEQUENCE [LARGE SCALE GENOMIC DNA]</scope>
    <source>
        <strain evidence="11">WY2019</strain>
    </source>
</reference>
<dbReference type="GO" id="GO:0005634">
    <property type="term" value="C:nucleus"/>
    <property type="evidence" value="ECO:0007669"/>
    <property type="project" value="UniProtKB-SubCell"/>
</dbReference>
<organism evidence="11 12">
    <name type="scientific">Bos mutus</name>
    <name type="common">wild yak</name>
    <dbReference type="NCBI Taxonomy" id="72004"/>
    <lineage>
        <taxon>Eukaryota</taxon>
        <taxon>Metazoa</taxon>
        <taxon>Chordata</taxon>
        <taxon>Craniata</taxon>
        <taxon>Vertebrata</taxon>
        <taxon>Euteleostomi</taxon>
        <taxon>Mammalia</taxon>
        <taxon>Eutheria</taxon>
        <taxon>Laurasiatheria</taxon>
        <taxon>Artiodactyla</taxon>
        <taxon>Ruminantia</taxon>
        <taxon>Pecora</taxon>
        <taxon>Bovidae</taxon>
        <taxon>Bovinae</taxon>
        <taxon>Bos</taxon>
    </lineage>
</organism>
<dbReference type="GO" id="GO:0070897">
    <property type="term" value="P:transcription preinitiation complex assembly"/>
    <property type="evidence" value="ECO:0007669"/>
    <property type="project" value="InterPro"/>
</dbReference>
<dbReference type="Gene3D" id="1.10.472.10">
    <property type="entry name" value="Cyclin-like"/>
    <property type="match status" value="1"/>
</dbReference>
<proteinExistence type="inferred from homology"/>
<dbReference type="GO" id="GO:0017025">
    <property type="term" value="F:TBP-class protein binding"/>
    <property type="evidence" value="ECO:0007669"/>
    <property type="project" value="InterPro"/>
</dbReference>
<evidence type="ECO:0000313" key="12">
    <source>
        <dbReference type="Proteomes" id="UP000322234"/>
    </source>
</evidence>
<evidence type="ECO:0000256" key="5">
    <source>
        <dbReference type="ARBA" id="ARBA00022833"/>
    </source>
</evidence>
<evidence type="ECO:0000256" key="8">
    <source>
        <dbReference type="ARBA" id="ARBA00023242"/>
    </source>
</evidence>
<dbReference type="Pfam" id="PF00382">
    <property type="entry name" value="TFIIB"/>
    <property type="match status" value="1"/>
</dbReference>
<dbReference type="GO" id="GO:0000995">
    <property type="term" value="F:RNA polymerase III general transcription initiation factor activity"/>
    <property type="evidence" value="ECO:0007669"/>
    <property type="project" value="TreeGrafter"/>
</dbReference>
<gene>
    <name evidence="11" type="ORF">E5288_WYG000047</name>
</gene>
<keyword evidence="4" id="KW-0863">Zinc-finger</keyword>
<evidence type="ECO:0000256" key="1">
    <source>
        <dbReference type="ARBA" id="ARBA00004123"/>
    </source>
</evidence>
<dbReference type="PANTHER" id="PTHR11618:SF4">
    <property type="entry name" value="TRANSCRIPTION FACTOR IIIB 90 KDA SUBUNIT"/>
    <property type="match status" value="1"/>
</dbReference>
<dbReference type="InterPro" id="IPR000812">
    <property type="entry name" value="TFIIB"/>
</dbReference>
<evidence type="ECO:0000256" key="6">
    <source>
        <dbReference type="ARBA" id="ARBA00023015"/>
    </source>
</evidence>
<keyword evidence="12" id="KW-1185">Reference proteome</keyword>
<dbReference type="PANTHER" id="PTHR11618">
    <property type="entry name" value="TRANSCRIPTION INITIATION FACTOR IIB-RELATED"/>
    <property type="match status" value="1"/>
</dbReference>
<dbReference type="InterPro" id="IPR036915">
    <property type="entry name" value="Cyclin-like_sf"/>
</dbReference>
<feature type="signal peptide" evidence="9">
    <location>
        <begin position="1"/>
        <end position="38"/>
    </location>
</feature>